<name>A0A6H2HAK5_9BURK</name>
<dbReference type="InterPro" id="IPR028994">
    <property type="entry name" value="Integrin_alpha_N"/>
</dbReference>
<dbReference type="AlphaFoldDB" id="A0A6H2HAK5"/>
<dbReference type="InterPro" id="IPR013517">
    <property type="entry name" value="FG-GAP"/>
</dbReference>
<proteinExistence type="predicted"/>
<protein>
    <recommendedName>
        <fullName evidence="2">DUF4214 domain-containing protein</fullName>
    </recommendedName>
</protein>
<dbReference type="EMBL" id="CP051461">
    <property type="protein sequence ID" value="QJC56912.1"/>
    <property type="molecule type" value="Genomic_DNA"/>
</dbReference>
<evidence type="ECO:0000256" key="1">
    <source>
        <dbReference type="ARBA" id="ARBA00022729"/>
    </source>
</evidence>
<dbReference type="Pfam" id="PF13517">
    <property type="entry name" value="FG-GAP_3"/>
    <property type="match status" value="1"/>
</dbReference>
<dbReference type="SUPFAM" id="SSF69318">
    <property type="entry name" value="Integrin alpha N-terminal domain"/>
    <property type="match status" value="1"/>
</dbReference>
<reference evidence="3 4" key="1">
    <citation type="submission" date="2020-04" db="EMBL/GenBank/DDBJ databases">
        <title>Complete genome of a Psychrophilic, Marine, Gas Vacuolate Bacterium Polaromonas vacuolata KCTC 22033T.</title>
        <authorList>
            <person name="Hwang K."/>
            <person name="Kim K.M."/>
        </authorList>
    </citation>
    <scope>NUCLEOTIDE SEQUENCE [LARGE SCALE GENOMIC DNA]</scope>
    <source>
        <strain evidence="3 4">KCTC 22033</strain>
    </source>
</reference>
<dbReference type="Pfam" id="PF13946">
    <property type="entry name" value="DUF4214"/>
    <property type="match status" value="1"/>
</dbReference>
<accession>A0A6H2HAK5</accession>
<evidence type="ECO:0000259" key="2">
    <source>
        <dbReference type="Pfam" id="PF13946"/>
    </source>
</evidence>
<feature type="domain" description="DUF4214" evidence="2">
    <location>
        <begin position="625"/>
        <end position="676"/>
    </location>
</feature>
<keyword evidence="4" id="KW-1185">Reference proteome</keyword>
<dbReference type="RefSeq" id="WP_168922504.1">
    <property type="nucleotide sequence ID" value="NZ_CP051461.1"/>
</dbReference>
<keyword evidence="1" id="KW-0732">Signal</keyword>
<dbReference type="KEGG" id="pvac:HC248_02223"/>
<evidence type="ECO:0000313" key="3">
    <source>
        <dbReference type="EMBL" id="QJC56912.1"/>
    </source>
</evidence>
<gene>
    <name evidence="3" type="ORF">HC248_02223</name>
</gene>
<sequence length="749" mass="79670">MANTKPTLSDAGLWQPVTDKNYLSSSYNGTVVANHTLIPIGNLGQYGLLVNGWAFTGSPPAFSSTVPVSLALFTPSALGTVTVNTAAYITDPVNNGSQSLIVADFNGDGKPDIFLAPYNETPWIAMPSTAYLSNADGGFTKVRLTDKLIAHDAQLVSVNGKPTVVTATYQTGKSGDYSPSYTFSDGRFFQNLSSALTTPNGGSSITAGNIGPNGELEIVVGDIAVNYNAATNHAEAMNIQVFSGAQSQSSPLQIITPYLSTLPQYKDFVSLSGPGTTHTYRLWTDDVNHDGKPDVLAGESMWSASSSKFPSALQILINKGDGTFKDATAALNPDMNLNVSEMDYNPSFIDIDHSGIKTYLFAGSTSWNAPSRQADYVLLNDGTGRLYVAMHDQFKTLAASVYSYLGMTFNSTSTPPVFIAVPQSDGSLNFVAEVHSAIKDTALDAYTTVYEYVNVLSQYNPTNDFLESVVVSDRNNSMLMRTWAGNDTFYDTNANVKPAHIDGGLGMNTSVYSHNMSSYTISRGNEGSVTVTGNGIADTLVNIQALRFSDKASNLQIQAQAEAAPAADVTRLIELYVAFFNRVPDADGLSYWIANKVSGQSITQIADAFYSAGVQYSSLTGFTSTMSNNDFVNVIYKNVLGRKDGADAEGLAFWTVKLSNGSASKGSLVSNILDSAHTFKGDTNYGYVADLLDNKIAVSKAVAIDYGLNYNSANESVSKGMAIAAAITSIDTAVALTLTGLSVADLHLL</sequence>
<dbReference type="Proteomes" id="UP000502041">
    <property type="component" value="Chromosome"/>
</dbReference>
<organism evidence="3 4">
    <name type="scientific">Polaromonas vacuolata</name>
    <dbReference type="NCBI Taxonomy" id="37448"/>
    <lineage>
        <taxon>Bacteria</taxon>
        <taxon>Pseudomonadati</taxon>
        <taxon>Pseudomonadota</taxon>
        <taxon>Betaproteobacteria</taxon>
        <taxon>Burkholderiales</taxon>
        <taxon>Comamonadaceae</taxon>
        <taxon>Polaromonas</taxon>
    </lineage>
</organism>
<evidence type="ECO:0000313" key="4">
    <source>
        <dbReference type="Proteomes" id="UP000502041"/>
    </source>
</evidence>
<dbReference type="InterPro" id="IPR025282">
    <property type="entry name" value="DUF4214"/>
</dbReference>